<keyword evidence="1 8" id="KW-0820">tRNA-binding</keyword>
<comment type="caution">
    <text evidence="9">The sequence shown here is derived from an EMBL/GenBank/DDBJ whole genome shotgun (WGS) entry which is preliminary data.</text>
</comment>
<sequence>MLVIEGKAKIFVDNAFYNPRMRFCRDLDMVVFSTLGKHEILDALSATGVRGIRAVLEANCEVTFNDANPKAVETIKKNLEINEIDAEVFCGDASLLTRTKKFEHVDIDPFGSPANFIESACVHAKLLSVTATDLEALCCKCSAGIRKYSAFVLKTDVPHEIGLRVLIGFVARTALRFDKAIYPLVSWAREHYYRVHFRLRHSNSEATKTIEKLGYIAFCKNCFAKKILKLGEGVEFCDCGSKMQIIGPLWIGEIKDAEFVSKMVSRTEGKQREFLLKIHGEIDHPLAYNLPKICSKISRSVPSTREVVEKLRNLGFKASPTHHCGYCVKTDADLKTILEILSA</sequence>
<dbReference type="GO" id="GO:0000049">
    <property type="term" value="F:tRNA binding"/>
    <property type="evidence" value="ECO:0007669"/>
    <property type="project" value="UniProtKB-UniRule"/>
</dbReference>
<name>A0A7J3M161_ARCFL</name>
<keyword evidence="6 8" id="KW-0694">RNA-binding</keyword>
<keyword evidence="4 8" id="KW-0949">S-adenosyl-L-methionine</keyword>
<comment type="similarity">
    <text evidence="8">Belongs to the class I-like SAM-binding methyltransferase superfamily. Trm1 family.</text>
</comment>
<dbReference type="PANTHER" id="PTHR10631:SF3">
    <property type="entry name" value="TRNA (GUANINE(26)-N(2))-DIMETHYLTRANSFERASE"/>
    <property type="match status" value="1"/>
</dbReference>
<dbReference type="SUPFAM" id="SSF53335">
    <property type="entry name" value="S-adenosyl-L-methionine-dependent methyltransferases"/>
    <property type="match status" value="1"/>
</dbReference>
<dbReference type="PANTHER" id="PTHR10631">
    <property type="entry name" value="N 2 ,N 2 -DIMETHYLGUANOSINE TRNA METHYLTRANSFERASE"/>
    <property type="match status" value="1"/>
</dbReference>
<organism evidence="9">
    <name type="scientific">Archaeoglobus fulgidus</name>
    <dbReference type="NCBI Taxonomy" id="2234"/>
    <lineage>
        <taxon>Archaea</taxon>
        <taxon>Methanobacteriati</taxon>
        <taxon>Methanobacteriota</taxon>
        <taxon>Archaeoglobi</taxon>
        <taxon>Archaeoglobales</taxon>
        <taxon>Archaeoglobaceae</taxon>
        <taxon>Archaeoglobus</taxon>
    </lineage>
</organism>
<dbReference type="InterPro" id="IPR029063">
    <property type="entry name" value="SAM-dependent_MTases_sf"/>
</dbReference>
<evidence type="ECO:0000256" key="7">
    <source>
        <dbReference type="ARBA" id="ARBA00039099"/>
    </source>
</evidence>
<dbReference type="CDD" id="cd02440">
    <property type="entry name" value="AdoMet_MTases"/>
    <property type="match status" value="1"/>
</dbReference>
<accession>A0A7J3M161</accession>
<dbReference type="Gene3D" id="3.30.56.70">
    <property type="entry name" value="N2,N2-dimethylguanosine tRNA methyltransferase, C-terminal domain"/>
    <property type="match status" value="1"/>
</dbReference>
<evidence type="ECO:0000256" key="6">
    <source>
        <dbReference type="ARBA" id="ARBA00022884"/>
    </source>
</evidence>
<dbReference type="AlphaFoldDB" id="A0A7J3M161"/>
<dbReference type="PROSITE" id="PS51626">
    <property type="entry name" value="SAM_MT_TRM1"/>
    <property type="match status" value="1"/>
</dbReference>
<evidence type="ECO:0000256" key="5">
    <source>
        <dbReference type="ARBA" id="ARBA00022694"/>
    </source>
</evidence>
<evidence type="ECO:0000256" key="2">
    <source>
        <dbReference type="ARBA" id="ARBA00022603"/>
    </source>
</evidence>
<keyword evidence="3 8" id="KW-0808">Transferase</keyword>
<evidence type="ECO:0000313" key="9">
    <source>
        <dbReference type="EMBL" id="HGT82529.1"/>
    </source>
</evidence>
<evidence type="ECO:0000256" key="3">
    <source>
        <dbReference type="ARBA" id="ARBA00022679"/>
    </source>
</evidence>
<proteinExistence type="inferred from homology"/>
<protein>
    <recommendedName>
        <fullName evidence="7">tRNA (guanine(26)-N(2))-dimethyltransferase</fullName>
        <ecNumber evidence="7">2.1.1.216</ecNumber>
    </recommendedName>
</protein>
<evidence type="ECO:0000256" key="8">
    <source>
        <dbReference type="PROSITE-ProRule" id="PRU00958"/>
    </source>
</evidence>
<keyword evidence="5 8" id="KW-0819">tRNA processing</keyword>
<dbReference type="GO" id="GO:0160104">
    <property type="term" value="F:tRNA (guanine(26)-N2)-dimethyltransferase activity"/>
    <property type="evidence" value="ECO:0007669"/>
    <property type="project" value="UniProtKB-EC"/>
</dbReference>
<evidence type="ECO:0000256" key="4">
    <source>
        <dbReference type="ARBA" id="ARBA00022691"/>
    </source>
</evidence>
<dbReference type="EMBL" id="DSYZ01000053">
    <property type="protein sequence ID" value="HGT82529.1"/>
    <property type="molecule type" value="Genomic_DNA"/>
</dbReference>
<dbReference type="InterPro" id="IPR042296">
    <property type="entry name" value="tRNA_met_Trm1_C"/>
</dbReference>
<dbReference type="GO" id="GO:0002940">
    <property type="term" value="P:tRNA N2-guanine methylation"/>
    <property type="evidence" value="ECO:0007669"/>
    <property type="project" value="TreeGrafter"/>
</dbReference>
<dbReference type="EC" id="2.1.1.216" evidence="7"/>
<evidence type="ECO:0000256" key="1">
    <source>
        <dbReference type="ARBA" id="ARBA00022555"/>
    </source>
</evidence>
<gene>
    <name evidence="9" type="ORF">ENT52_02220</name>
</gene>
<reference evidence="9" key="1">
    <citation type="journal article" date="2020" name="mSystems">
        <title>Genome- and Community-Level Interaction Insights into Carbon Utilization and Element Cycling Functions of Hydrothermarchaeota in Hydrothermal Sediment.</title>
        <authorList>
            <person name="Zhou Z."/>
            <person name="Liu Y."/>
            <person name="Xu W."/>
            <person name="Pan J."/>
            <person name="Luo Z.H."/>
            <person name="Li M."/>
        </authorList>
    </citation>
    <scope>NUCLEOTIDE SEQUENCE [LARGE SCALE GENOMIC DNA]</scope>
    <source>
        <strain evidence="9">SpSt-587</strain>
    </source>
</reference>
<dbReference type="Gene3D" id="3.40.50.150">
    <property type="entry name" value="Vaccinia Virus protein VP39"/>
    <property type="match status" value="1"/>
</dbReference>
<dbReference type="InterPro" id="IPR002905">
    <property type="entry name" value="Trm1"/>
</dbReference>
<keyword evidence="2 8" id="KW-0489">Methyltransferase</keyword>
<dbReference type="Pfam" id="PF02005">
    <property type="entry name" value="TRM"/>
    <property type="match status" value="1"/>
</dbReference>
<dbReference type="NCBIfam" id="TIGR00308">
    <property type="entry name" value="TRM1"/>
    <property type="match status" value="1"/>
</dbReference>